<evidence type="ECO:0000259" key="2">
    <source>
        <dbReference type="Pfam" id="PF00561"/>
    </source>
</evidence>
<dbReference type="RefSeq" id="WP_183372266.1">
    <property type="nucleotide sequence ID" value="NZ_BAABHL010000119.1"/>
</dbReference>
<evidence type="ECO:0000313" key="3">
    <source>
        <dbReference type="EMBL" id="MBB4137413.1"/>
    </source>
</evidence>
<feature type="domain" description="AB hydrolase-1" evidence="2">
    <location>
        <begin position="76"/>
        <end position="202"/>
    </location>
</feature>
<keyword evidence="4" id="KW-1185">Reference proteome</keyword>
<dbReference type="GO" id="GO:0003824">
    <property type="term" value="F:catalytic activity"/>
    <property type="evidence" value="ECO:0007669"/>
    <property type="project" value="UniProtKB-ARBA"/>
</dbReference>
<proteinExistence type="predicted"/>
<dbReference type="SUPFAM" id="SSF53474">
    <property type="entry name" value="alpha/beta-Hydrolases"/>
    <property type="match status" value="1"/>
</dbReference>
<dbReference type="Pfam" id="PF00561">
    <property type="entry name" value="Abhydrolase_1"/>
    <property type="match status" value="1"/>
</dbReference>
<gene>
    <name evidence="3" type="ORF">BKA16_003965</name>
</gene>
<dbReference type="InterPro" id="IPR000073">
    <property type="entry name" value="AB_hydrolase_1"/>
</dbReference>
<evidence type="ECO:0000313" key="4">
    <source>
        <dbReference type="Proteomes" id="UP000551501"/>
    </source>
</evidence>
<feature type="chain" id="PRO_5032835195" evidence="1">
    <location>
        <begin position="35"/>
        <end position="311"/>
    </location>
</feature>
<dbReference type="InterPro" id="IPR029058">
    <property type="entry name" value="AB_hydrolase_fold"/>
</dbReference>
<name>A0A840F4I5_9ACTN</name>
<dbReference type="Proteomes" id="UP000551501">
    <property type="component" value="Unassembled WGS sequence"/>
</dbReference>
<reference evidence="3 4" key="1">
    <citation type="submission" date="2020-08" db="EMBL/GenBank/DDBJ databases">
        <title>Sequencing the genomes of 1000 actinobacteria strains.</title>
        <authorList>
            <person name="Klenk H.-P."/>
        </authorList>
    </citation>
    <scope>NUCLEOTIDE SEQUENCE [LARGE SCALE GENOMIC DNA]</scope>
    <source>
        <strain evidence="3 4">DSM 45298</strain>
    </source>
</reference>
<protein>
    <submittedName>
        <fullName evidence="3">Pimeloyl-ACP methyl ester carboxylesterase</fullName>
    </submittedName>
</protein>
<dbReference type="EMBL" id="JACIFP010000001">
    <property type="protein sequence ID" value="MBB4137413.1"/>
    <property type="molecule type" value="Genomic_DNA"/>
</dbReference>
<comment type="caution">
    <text evidence="3">The sequence shown here is derived from an EMBL/GenBank/DDBJ whole genome shotgun (WGS) entry which is preliminary data.</text>
</comment>
<evidence type="ECO:0000256" key="1">
    <source>
        <dbReference type="SAM" id="SignalP"/>
    </source>
</evidence>
<dbReference type="AlphaFoldDB" id="A0A840F4I5"/>
<organism evidence="3 4">
    <name type="scientific">Gordonia humi</name>
    <dbReference type="NCBI Taxonomy" id="686429"/>
    <lineage>
        <taxon>Bacteria</taxon>
        <taxon>Bacillati</taxon>
        <taxon>Actinomycetota</taxon>
        <taxon>Actinomycetes</taxon>
        <taxon>Mycobacteriales</taxon>
        <taxon>Gordoniaceae</taxon>
        <taxon>Gordonia</taxon>
    </lineage>
</organism>
<sequence length="311" mass="32784">MRTVRWSWRNRLSVAVVVAAATAMGGLIGPAANAAPRYGPAQTDWRDAVVASIGDPDLLPGGMNRPGCTPREGTRPVVLLNGAFLNKYATWSKFSPQLASAGFCVFGLDYGGPKDGPFHQVGDLRTSAAEVGEFIDRVRSVTGSDHVDLVGYSEGGMVPFYYLNVLGGTRHVDTVVTVSSPVRGMSGYGVLDALTSVPQAREALRRVLPAAVDGAAGSSYFREVSAHGLTRPGVRYVAVSSLADLVVTPHEARLPAADNVTNVVVQDGCGQDRVFHGSIIYDERALRMVQNALDPSTARPPGCVPVAPLVG</sequence>
<feature type="signal peptide" evidence="1">
    <location>
        <begin position="1"/>
        <end position="34"/>
    </location>
</feature>
<dbReference type="Gene3D" id="3.40.50.1820">
    <property type="entry name" value="alpha/beta hydrolase"/>
    <property type="match status" value="1"/>
</dbReference>
<accession>A0A840F4I5</accession>
<keyword evidence="1" id="KW-0732">Signal</keyword>